<feature type="compositionally biased region" description="Basic and acidic residues" evidence="2">
    <location>
        <begin position="683"/>
        <end position="702"/>
    </location>
</feature>
<feature type="compositionally biased region" description="Acidic residues" evidence="2">
    <location>
        <begin position="325"/>
        <end position="343"/>
    </location>
</feature>
<evidence type="ECO:0000313" key="5">
    <source>
        <dbReference type="Proteomes" id="UP000001299"/>
    </source>
</evidence>
<feature type="region of interest" description="Disordered" evidence="2">
    <location>
        <begin position="135"/>
        <end position="154"/>
    </location>
</feature>
<feature type="region of interest" description="Disordered" evidence="2">
    <location>
        <begin position="93"/>
        <end position="115"/>
    </location>
</feature>
<evidence type="ECO:0000313" key="4">
    <source>
        <dbReference type="EMBL" id="ADL33978.1"/>
    </source>
</evidence>
<feature type="coiled-coil region" evidence="1">
    <location>
        <begin position="215"/>
        <end position="242"/>
    </location>
</feature>
<dbReference type="HOGENOM" id="CLU_329484_0_0_9"/>
<dbReference type="KEGG" id="bpb:bpr_I1239"/>
<feature type="compositionally biased region" description="Acidic residues" evidence="2">
    <location>
        <begin position="535"/>
        <end position="559"/>
    </location>
</feature>
<feature type="compositionally biased region" description="Low complexity" evidence="2">
    <location>
        <begin position="302"/>
        <end position="314"/>
    </location>
</feature>
<feature type="compositionally biased region" description="Basic residues" evidence="2">
    <location>
        <begin position="603"/>
        <end position="613"/>
    </location>
</feature>
<dbReference type="EMBL" id="CP001810">
    <property type="protein sequence ID" value="ADL33978.1"/>
    <property type="molecule type" value="Genomic_DNA"/>
</dbReference>
<feature type="compositionally biased region" description="Acidic residues" evidence="2">
    <location>
        <begin position="570"/>
        <end position="581"/>
    </location>
</feature>
<keyword evidence="3" id="KW-0472">Membrane</keyword>
<protein>
    <submittedName>
        <fullName evidence="4">Uncharacterized protein</fullName>
    </submittedName>
</protein>
<keyword evidence="1" id="KW-0175">Coiled coil</keyword>
<organism evidence="4 5">
    <name type="scientific">Butyrivibrio proteoclasticus (strain ATCC 51982 / DSM 14932 / B316)</name>
    <name type="common">Clostridium proteoclasticum</name>
    <dbReference type="NCBI Taxonomy" id="515622"/>
    <lineage>
        <taxon>Bacteria</taxon>
        <taxon>Bacillati</taxon>
        <taxon>Bacillota</taxon>
        <taxon>Clostridia</taxon>
        <taxon>Lachnospirales</taxon>
        <taxon>Lachnospiraceae</taxon>
        <taxon>Butyrivibrio</taxon>
    </lineage>
</organism>
<feature type="compositionally biased region" description="Acidic residues" evidence="2">
    <location>
        <begin position="388"/>
        <end position="416"/>
    </location>
</feature>
<feature type="region of interest" description="Disordered" evidence="2">
    <location>
        <begin position="628"/>
        <end position="706"/>
    </location>
</feature>
<feature type="compositionally biased region" description="Acidic residues" evidence="2">
    <location>
        <begin position="446"/>
        <end position="472"/>
    </location>
</feature>
<proteinExistence type="predicted"/>
<dbReference type="AlphaFoldDB" id="E0S2L1"/>
<dbReference type="eggNOG" id="ENOG5031096">
    <property type="taxonomic scope" value="Bacteria"/>
</dbReference>
<evidence type="ECO:0000256" key="2">
    <source>
        <dbReference type="SAM" id="MobiDB-lite"/>
    </source>
</evidence>
<feature type="compositionally biased region" description="Basic residues" evidence="2">
    <location>
        <begin position="660"/>
        <end position="671"/>
    </location>
</feature>
<feature type="compositionally biased region" description="Acidic residues" evidence="2">
    <location>
        <begin position="352"/>
        <end position="377"/>
    </location>
</feature>
<keyword evidence="3" id="KW-1133">Transmembrane helix</keyword>
<accession>E0S2L1</accession>
<evidence type="ECO:0000256" key="3">
    <source>
        <dbReference type="SAM" id="Phobius"/>
    </source>
</evidence>
<reference evidence="4 5" key="1">
    <citation type="journal article" date="2010" name="PLoS ONE">
        <title>The glycobiome of the rumen bacterium Butyrivibrio proteoclasticus B316(T) highlights adaptation to a polysaccharide-rich environment.</title>
        <authorList>
            <person name="Kelly W.J."/>
            <person name="Leahy S.C."/>
            <person name="Altermann E."/>
            <person name="Yeoman C.J."/>
            <person name="Dunne J.C."/>
            <person name="Kong Z."/>
            <person name="Pacheco D.M."/>
            <person name="Li D."/>
            <person name="Noel S.J."/>
            <person name="Moon C.D."/>
            <person name="Cookson A.L."/>
            <person name="Attwood G.T."/>
        </authorList>
    </citation>
    <scope>NUCLEOTIDE SEQUENCE [LARGE SCALE GENOMIC DNA]</scope>
    <source>
        <strain evidence="5">ATCC 51982 / DSM 14932 / B316</strain>
    </source>
</reference>
<keyword evidence="3" id="KW-0812">Transmembrane</keyword>
<evidence type="ECO:0000256" key="1">
    <source>
        <dbReference type="SAM" id="Coils"/>
    </source>
</evidence>
<feature type="region of interest" description="Disordered" evidence="2">
    <location>
        <begin position="287"/>
        <end position="613"/>
    </location>
</feature>
<feature type="compositionally biased region" description="Polar residues" evidence="2">
    <location>
        <begin position="12"/>
        <end position="27"/>
    </location>
</feature>
<feature type="transmembrane region" description="Helical" evidence="3">
    <location>
        <begin position="712"/>
        <end position="733"/>
    </location>
</feature>
<name>E0S2L1_BUTPB</name>
<gene>
    <name evidence="4" type="ordered locus">bpr_I1239</name>
</gene>
<keyword evidence="5" id="KW-1185">Reference proteome</keyword>
<dbReference type="STRING" id="515622.bpr_I1239"/>
<feature type="region of interest" description="Disordered" evidence="2">
    <location>
        <begin position="1"/>
        <end position="65"/>
    </location>
</feature>
<sequence>MSSDDEKYLDSLLNSAQSNKDPQSALSRMSPKGKSDGDTFGSSNSGPEDIAELVDNANGNDDLNEIGKLLNDLDSGVAVDSKMADLLDGIESATDPSIPLFTVGNERSASDTRDPEEIALDEAIADAERLEAEIQSGKFNDAQSTDDKPAPLVDLEEGDDALSEMAPEVILPEDNVVTIENSGSDANETPEEILTDLLDDMPGDSLTSVPDESVQDSLNDVLDNMQETAEDLSASLDGMEDNTSNTLESIDTLDNIDNLSLEDIEKAIDAVGSSVPDTDSVGELALEEPEVSEPSLEELSLEEPSISEPSLEDLSMQEPKLPDTSLEEMALEEPSAENPEGIDEALASATVDESELNELSLDELSIEEPVPENDETQAAEQGISEETAGIDDAPEAVQDEAATSEEGADESLDDLALEGFTLDGGEPSDDISLAEMEAQMSGMDDSALEETPEAPSEEPATEASDNIEDEFSLDNMEASLDTLMGDEASAEDSTAGEVAEVSSADEALGENSDKSGDEDVDMSDLDALMNSLASDEIEDIESTAAQDEEAGVSEEEELPKEDILGALTEEGFDDGEAEPSLDELASIPERSRDDDEPEDNGKKGKKAKKDKKDKKGLGAFLSKLFHTLTDEDEENEGLASLTDENQTVLNELAGDEKPKKEKKKKEKKPKKEKPPKEKKPKKEKPPKPKKEKKPKPPKDPGVPEKAMSPKKIAISGIFAASIGIFFMIPVLVLPDRIANEKAATAYTHKEYTTAYKMLYGKERTEDQTVIYEQSRVLAWAERYLAGYENYVAMNMEEEALDMLLMGMRNKGDLLEEAAKFNVEIQVQSVYDNIESLLSTNYGLTESDISEINSIKKERDYTIRLMEIVGTL</sequence>
<dbReference type="Proteomes" id="UP000001299">
    <property type="component" value="Chromosome 1"/>
</dbReference>
<feature type="compositionally biased region" description="Acidic residues" evidence="2">
    <location>
        <begin position="287"/>
        <end position="301"/>
    </location>
</feature>
<dbReference type="RefSeq" id="WP_013280632.1">
    <property type="nucleotide sequence ID" value="NC_014387.1"/>
</dbReference>